<dbReference type="Pfam" id="PF00127">
    <property type="entry name" value="Copper-bind"/>
    <property type="match status" value="1"/>
</dbReference>
<evidence type="ECO:0000256" key="2">
    <source>
        <dbReference type="ARBA" id="ARBA00022723"/>
    </source>
</evidence>
<evidence type="ECO:0000259" key="6">
    <source>
        <dbReference type="Pfam" id="PF00127"/>
    </source>
</evidence>
<evidence type="ECO:0000313" key="7">
    <source>
        <dbReference type="EMBL" id="GEQ98473.1"/>
    </source>
</evidence>
<feature type="binding site" evidence="5">
    <location>
        <position position="36"/>
    </location>
    <ligand>
        <name>Cu cation</name>
        <dbReference type="ChEBI" id="CHEBI:23378"/>
    </ligand>
</feature>
<dbReference type="SUPFAM" id="SSF49503">
    <property type="entry name" value="Cupredoxins"/>
    <property type="match status" value="1"/>
</dbReference>
<sequence>MQGNLNGGYVWFDPIGLHIMPGQTVRWINHDPGNAHTATAYHPTNFQRPQRIPETAQPWDSDYLMPGETFSFTFEKEGVYDYFCVPHEQAGMVGRIVVGTPKDVTWKNDADLPKAALDAFPSVHDILARGRIHAESAQ</sequence>
<feature type="binding site" evidence="5">
    <location>
        <position position="84"/>
    </location>
    <ligand>
        <name>Cu cation</name>
        <dbReference type="ChEBI" id="CHEBI:23378"/>
    </ligand>
</feature>
<keyword evidence="3" id="KW-0249">Electron transport</keyword>
<evidence type="ECO:0000256" key="5">
    <source>
        <dbReference type="PIRSR" id="PIRSR602387-1"/>
    </source>
</evidence>
<dbReference type="GO" id="GO:0005507">
    <property type="term" value="F:copper ion binding"/>
    <property type="evidence" value="ECO:0007669"/>
    <property type="project" value="InterPro"/>
</dbReference>
<evidence type="ECO:0000313" key="8">
    <source>
        <dbReference type="EMBL" id="GER00338.1"/>
    </source>
</evidence>
<dbReference type="PROSITE" id="PS00196">
    <property type="entry name" value="COPPER_BLUE"/>
    <property type="match status" value="1"/>
</dbReference>
<accession>A0A5A7MT89</accession>
<dbReference type="InterPro" id="IPR028871">
    <property type="entry name" value="BlueCu_1_BS"/>
</dbReference>
<keyword evidence="10" id="KW-1185">Reference proteome</keyword>
<comment type="cofactor">
    <cofactor evidence="5">
        <name>Cu(2+)</name>
        <dbReference type="ChEBI" id="CHEBI:29036"/>
    </cofactor>
    <text evidence="5">The crystal structure with reduced Cu(1+) has also been determined.</text>
</comment>
<keyword evidence="4 5" id="KW-0186">Copper</keyword>
<dbReference type="InterPro" id="IPR002387">
    <property type="entry name" value="Plastocyanin"/>
</dbReference>
<organism evidence="8 10">
    <name type="scientific">Iodidimonas gelatinilytica</name>
    <dbReference type="NCBI Taxonomy" id="1236966"/>
    <lineage>
        <taxon>Bacteria</taxon>
        <taxon>Pseudomonadati</taxon>
        <taxon>Pseudomonadota</taxon>
        <taxon>Alphaproteobacteria</taxon>
        <taxon>Iodidimonadales</taxon>
        <taxon>Iodidimonadaceae</taxon>
        <taxon>Iodidimonas</taxon>
    </lineage>
</organism>
<dbReference type="CDD" id="cd04220">
    <property type="entry name" value="Halocyanin"/>
    <property type="match status" value="1"/>
</dbReference>
<evidence type="ECO:0000256" key="4">
    <source>
        <dbReference type="ARBA" id="ARBA00023008"/>
    </source>
</evidence>
<protein>
    <recommendedName>
        <fullName evidence="6">Blue (type 1) copper domain-containing protein</fullName>
    </recommendedName>
</protein>
<feature type="binding site" evidence="5">
    <location>
        <position position="92"/>
    </location>
    <ligand>
        <name>Cu cation</name>
        <dbReference type="ChEBI" id="CHEBI:23378"/>
    </ligand>
</feature>
<dbReference type="PANTHER" id="PTHR36507">
    <property type="entry name" value="BLL1555 PROTEIN"/>
    <property type="match status" value="1"/>
</dbReference>
<dbReference type="Proteomes" id="UP000322084">
    <property type="component" value="Unassembled WGS sequence"/>
</dbReference>
<dbReference type="PANTHER" id="PTHR36507:SF1">
    <property type="entry name" value="BLL1555 PROTEIN"/>
    <property type="match status" value="1"/>
</dbReference>
<dbReference type="AlphaFoldDB" id="A0A5A7MWV4"/>
<evidence type="ECO:0000256" key="3">
    <source>
        <dbReference type="ARBA" id="ARBA00022982"/>
    </source>
</evidence>
<dbReference type="EMBL" id="BKCM01000004">
    <property type="protein sequence ID" value="GER00338.1"/>
    <property type="molecule type" value="Genomic_DNA"/>
</dbReference>
<evidence type="ECO:0000313" key="9">
    <source>
        <dbReference type="Proteomes" id="UP000322084"/>
    </source>
</evidence>
<dbReference type="Proteomes" id="UP000325187">
    <property type="component" value="Unassembled WGS sequence"/>
</dbReference>
<dbReference type="InterPro" id="IPR000923">
    <property type="entry name" value="BlueCu_1"/>
</dbReference>
<evidence type="ECO:0000256" key="1">
    <source>
        <dbReference type="ARBA" id="ARBA00022448"/>
    </source>
</evidence>
<dbReference type="PRINTS" id="PR00157">
    <property type="entry name" value="PLASTOCYANIN"/>
</dbReference>
<accession>A0A5A7MWV4</accession>
<keyword evidence="1" id="KW-0813">Transport</keyword>
<dbReference type="Gene3D" id="2.60.40.420">
    <property type="entry name" value="Cupredoxins - blue copper proteins"/>
    <property type="match status" value="1"/>
</dbReference>
<comment type="caution">
    <text evidence="8">The sequence shown here is derived from an EMBL/GenBank/DDBJ whole genome shotgun (WGS) entry which is preliminary data.</text>
</comment>
<keyword evidence="2 5" id="KW-0479">Metal-binding</keyword>
<dbReference type="GO" id="GO:0009055">
    <property type="term" value="F:electron transfer activity"/>
    <property type="evidence" value="ECO:0007669"/>
    <property type="project" value="InterPro"/>
</dbReference>
<feature type="binding site" evidence="5">
    <location>
        <position position="87"/>
    </location>
    <ligand>
        <name>Cu cation</name>
        <dbReference type="ChEBI" id="CHEBI:23378"/>
    </ligand>
</feature>
<dbReference type="InterPro" id="IPR052721">
    <property type="entry name" value="ET_Amicyanin"/>
</dbReference>
<dbReference type="InterPro" id="IPR008972">
    <property type="entry name" value="Cupredoxin"/>
</dbReference>
<feature type="domain" description="Blue (type 1) copper" evidence="6">
    <location>
        <begin position="7"/>
        <end position="98"/>
    </location>
</feature>
<evidence type="ECO:0000313" key="10">
    <source>
        <dbReference type="Proteomes" id="UP000325187"/>
    </source>
</evidence>
<dbReference type="EMBL" id="BKCL01000006">
    <property type="protein sequence ID" value="GEQ98473.1"/>
    <property type="molecule type" value="Genomic_DNA"/>
</dbReference>
<gene>
    <name evidence="7" type="ORF">JCM17844_21100</name>
    <name evidence="8" type="ORF">JCM17845_09610</name>
</gene>
<reference evidence="9 10" key="1">
    <citation type="submission" date="2019-09" db="EMBL/GenBank/DDBJ databases">
        <title>NBRP : Genome information of microbial organism related human and environment.</title>
        <authorList>
            <person name="Hattori M."/>
            <person name="Oshima K."/>
            <person name="Inaba H."/>
            <person name="Suda W."/>
            <person name="Sakamoto M."/>
            <person name="Iino T."/>
            <person name="Kitahara M."/>
            <person name="Oshida Y."/>
            <person name="Iida T."/>
            <person name="Kudo T."/>
            <person name="Itoh T."/>
            <person name="Ohkuma M."/>
        </authorList>
    </citation>
    <scope>NUCLEOTIDE SEQUENCE [LARGE SCALE GENOMIC DNA]</scope>
    <source>
        <strain evidence="7 9">Hi-2</strain>
        <strain evidence="8 10">Mie-1</strain>
    </source>
</reference>
<proteinExistence type="predicted"/>
<name>A0A5A7MWV4_9PROT</name>